<keyword evidence="3" id="KW-1185">Reference proteome</keyword>
<protein>
    <recommendedName>
        <fullName evidence="1">Cyclic-phosphate processing Receiver domain-containing protein</fullName>
    </recommendedName>
</protein>
<dbReference type="Pfam" id="PF20274">
    <property type="entry name" value="cREC_REC"/>
    <property type="match status" value="1"/>
</dbReference>
<dbReference type="RefSeq" id="WP_148931160.1">
    <property type="nucleotide sequence ID" value="NZ_VNHS01000008.1"/>
</dbReference>
<evidence type="ECO:0000313" key="3">
    <source>
        <dbReference type="Proteomes" id="UP000323257"/>
    </source>
</evidence>
<sequence>MINVYLDDFRPCPAGFVLAKNAEECILLLEGEQIGILSLDFDLGWGQPTGLHVVQAMVEKGLYPQEVFLHTSSPSGKMQMYQLLLRHAPEHVRLHNGPMAG</sequence>
<dbReference type="InterPro" id="IPR046909">
    <property type="entry name" value="cREC_REC"/>
</dbReference>
<evidence type="ECO:0000313" key="2">
    <source>
        <dbReference type="EMBL" id="TYP72541.1"/>
    </source>
</evidence>
<reference evidence="2 3" key="1">
    <citation type="submission" date="2019-07" db="EMBL/GenBank/DDBJ databases">
        <title>Genomic Encyclopedia of Type Strains, Phase III (KMG-III): the genomes of soil and plant-associated and newly described type strains.</title>
        <authorList>
            <person name="Whitman W."/>
        </authorList>
    </citation>
    <scope>NUCLEOTIDE SEQUENCE [LARGE SCALE GENOMIC DNA]</scope>
    <source>
        <strain evidence="2 3">BL24</strain>
    </source>
</reference>
<feature type="domain" description="Cyclic-phosphate processing Receiver" evidence="1">
    <location>
        <begin position="2"/>
        <end position="84"/>
    </location>
</feature>
<gene>
    <name evidence="2" type="ORF">BCM02_108196</name>
</gene>
<comment type="caution">
    <text evidence="2">The sequence shown here is derived from an EMBL/GenBank/DDBJ whole genome shotgun (WGS) entry which is preliminary data.</text>
</comment>
<accession>A0A5S5BZD3</accession>
<name>A0A5S5BZD3_9BACL</name>
<evidence type="ECO:0000259" key="1">
    <source>
        <dbReference type="Pfam" id="PF20274"/>
    </source>
</evidence>
<dbReference type="EMBL" id="VNHS01000008">
    <property type="protein sequence ID" value="TYP72541.1"/>
    <property type="molecule type" value="Genomic_DNA"/>
</dbReference>
<dbReference type="AlphaFoldDB" id="A0A5S5BZD3"/>
<dbReference type="OrthoDB" id="2614698at2"/>
<proteinExistence type="predicted"/>
<organism evidence="2 3">
    <name type="scientific">Paenibacillus methanolicus</name>
    <dbReference type="NCBI Taxonomy" id="582686"/>
    <lineage>
        <taxon>Bacteria</taxon>
        <taxon>Bacillati</taxon>
        <taxon>Bacillota</taxon>
        <taxon>Bacilli</taxon>
        <taxon>Bacillales</taxon>
        <taxon>Paenibacillaceae</taxon>
        <taxon>Paenibacillus</taxon>
    </lineage>
</organism>
<dbReference type="Proteomes" id="UP000323257">
    <property type="component" value="Unassembled WGS sequence"/>
</dbReference>